<dbReference type="GO" id="GO:0006171">
    <property type="term" value="P:cAMP biosynthetic process"/>
    <property type="evidence" value="ECO:0007669"/>
    <property type="project" value="InterPro"/>
</dbReference>
<name>A0A2X3FQJ1_KLEPN</name>
<protein>
    <submittedName>
        <fullName evidence="1">Adenylate cyclase</fullName>
        <ecNumber evidence="1">4.6.1.1</ecNumber>
    </submittedName>
</protein>
<sequence length="155" mass="17276">MRPFEALPGKVDAGKPANFAGSVGTEPDLYPRAAGPRPTVTGWYLYNRAPDMESIISHQPLEYNRYLNKLVAWAWFNGLLTSRTRLFIKGNGIVDLAKLQEMVADVSHHFPLRLPAPTPKALYSPCEIRHLAIIVNLEYDPNRGLPQPGGALRFP</sequence>
<dbReference type="InterPro" id="IPR000274">
    <property type="entry name" value="Adenylate_cyclase_1"/>
</dbReference>
<dbReference type="EMBL" id="UAWQ01000019">
    <property type="protein sequence ID" value="SQC49197.1"/>
    <property type="molecule type" value="Genomic_DNA"/>
</dbReference>
<organism evidence="1 2">
    <name type="scientific">Klebsiella pneumoniae</name>
    <dbReference type="NCBI Taxonomy" id="573"/>
    <lineage>
        <taxon>Bacteria</taxon>
        <taxon>Pseudomonadati</taxon>
        <taxon>Pseudomonadota</taxon>
        <taxon>Gammaproteobacteria</taxon>
        <taxon>Enterobacterales</taxon>
        <taxon>Enterobacteriaceae</taxon>
        <taxon>Klebsiella/Raoultella group</taxon>
        <taxon>Klebsiella</taxon>
        <taxon>Klebsiella pneumoniae complex</taxon>
    </lineage>
</organism>
<accession>A0A2X3FQJ1</accession>
<evidence type="ECO:0000313" key="2">
    <source>
        <dbReference type="Proteomes" id="UP000251721"/>
    </source>
</evidence>
<dbReference type="GO" id="GO:0004016">
    <property type="term" value="F:adenylate cyclase activity"/>
    <property type="evidence" value="ECO:0007669"/>
    <property type="project" value="UniProtKB-EC"/>
</dbReference>
<dbReference type="Proteomes" id="UP000251721">
    <property type="component" value="Unassembled WGS sequence"/>
</dbReference>
<gene>
    <name evidence="1" type="primary">cyaA_4</name>
    <name evidence="1" type="ORF">NCTC13465_05334</name>
</gene>
<dbReference type="AlphaFoldDB" id="A0A2X3FQJ1"/>
<dbReference type="EC" id="4.6.1.1" evidence="1"/>
<dbReference type="PANTHER" id="PTHR38760:SF1">
    <property type="entry name" value="ADENYLATE CYCLASE"/>
    <property type="match status" value="1"/>
</dbReference>
<evidence type="ECO:0000313" key="1">
    <source>
        <dbReference type="EMBL" id="SQC49197.1"/>
    </source>
</evidence>
<reference evidence="1 2" key="1">
    <citation type="submission" date="2018-06" db="EMBL/GenBank/DDBJ databases">
        <authorList>
            <consortium name="Pathogen Informatics"/>
            <person name="Doyle S."/>
        </authorList>
    </citation>
    <scope>NUCLEOTIDE SEQUENCE [LARGE SCALE GENOMIC DNA]</scope>
    <source>
        <strain evidence="1 2">NCTC13465</strain>
    </source>
</reference>
<dbReference type="PANTHER" id="PTHR38760">
    <property type="entry name" value="ADENYLATE CYCLASE"/>
    <property type="match status" value="1"/>
</dbReference>
<keyword evidence="1" id="KW-0456">Lyase</keyword>
<proteinExistence type="predicted"/>
<dbReference type="Pfam" id="PF01295">
    <property type="entry name" value="Adenylate_cycl"/>
    <property type="match status" value="1"/>
</dbReference>